<protein>
    <submittedName>
        <fullName evidence="2">Class I SAM-dependent methyltransferase</fullName>
    </submittedName>
</protein>
<dbReference type="GO" id="GO:0032259">
    <property type="term" value="P:methylation"/>
    <property type="evidence" value="ECO:0007669"/>
    <property type="project" value="UniProtKB-KW"/>
</dbReference>
<gene>
    <name evidence="2" type="ORF">I5731_09440</name>
</gene>
<keyword evidence="3" id="KW-1185">Reference proteome</keyword>
<sequence length="255" mass="28373">MYLDVIDLRDFYAEELGATVRQILLDRIRGAWPNVRGDRLLGLGYATPYLGAFREEAERTIAFMPAAQGVVNWPGDGPSAAALVVDDMLPLPDAAVDRVLVVHALEMANDPREVLREVWRVLSPGGRLLIVVPNRRGLWARVDSSPFGYGRPFSRTQLTALLRESLFSPVAWREALHMLPVKRRRVRRPSSPWERIGARFWPAFAGVIIVEATKQLYQGLPVRKPAQVRASFRPSLIPAGVRPTAGRSAPEQPAG</sequence>
<name>A0A931MY58_9HYPH</name>
<evidence type="ECO:0000313" key="3">
    <source>
        <dbReference type="Proteomes" id="UP000631694"/>
    </source>
</evidence>
<dbReference type="CDD" id="cd02440">
    <property type="entry name" value="AdoMet_MTases"/>
    <property type="match status" value="1"/>
</dbReference>
<accession>A0A931MY58</accession>
<comment type="caution">
    <text evidence="2">The sequence shown here is derived from an EMBL/GenBank/DDBJ whole genome shotgun (WGS) entry which is preliminary data.</text>
</comment>
<evidence type="ECO:0000313" key="2">
    <source>
        <dbReference type="EMBL" id="MBH0238042.1"/>
    </source>
</evidence>
<dbReference type="EMBL" id="JADZLT010000049">
    <property type="protein sequence ID" value="MBH0238042.1"/>
    <property type="molecule type" value="Genomic_DNA"/>
</dbReference>
<dbReference type="SUPFAM" id="SSF53335">
    <property type="entry name" value="S-adenosyl-L-methionine-dependent methyltransferases"/>
    <property type="match status" value="1"/>
</dbReference>
<dbReference type="AlphaFoldDB" id="A0A931MY58"/>
<organism evidence="2 3">
    <name type="scientific">Methylobrevis albus</name>
    <dbReference type="NCBI Taxonomy" id="2793297"/>
    <lineage>
        <taxon>Bacteria</taxon>
        <taxon>Pseudomonadati</taxon>
        <taxon>Pseudomonadota</taxon>
        <taxon>Alphaproteobacteria</taxon>
        <taxon>Hyphomicrobiales</taxon>
        <taxon>Pleomorphomonadaceae</taxon>
        <taxon>Methylobrevis</taxon>
    </lineage>
</organism>
<keyword evidence="2" id="KW-0489">Methyltransferase</keyword>
<dbReference type="GO" id="GO:0008757">
    <property type="term" value="F:S-adenosylmethionine-dependent methyltransferase activity"/>
    <property type="evidence" value="ECO:0007669"/>
    <property type="project" value="InterPro"/>
</dbReference>
<proteinExistence type="predicted"/>
<dbReference type="InterPro" id="IPR013216">
    <property type="entry name" value="Methyltransf_11"/>
</dbReference>
<dbReference type="InterPro" id="IPR029063">
    <property type="entry name" value="SAM-dependent_MTases_sf"/>
</dbReference>
<feature type="domain" description="Methyltransferase type 11" evidence="1">
    <location>
        <begin position="88"/>
        <end position="130"/>
    </location>
</feature>
<dbReference type="Pfam" id="PF08241">
    <property type="entry name" value="Methyltransf_11"/>
    <property type="match status" value="1"/>
</dbReference>
<dbReference type="Gene3D" id="3.40.50.150">
    <property type="entry name" value="Vaccinia Virus protein VP39"/>
    <property type="match status" value="1"/>
</dbReference>
<dbReference type="RefSeq" id="WP_197311089.1">
    <property type="nucleotide sequence ID" value="NZ_JADZLT010000049.1"/>
</dbReference>
<keyword evidence="2" id="KW-0808">Transferase</keyword>
<dbReference type="Proteomes" id="UP000631694">
    <property type="component" value="Unassembled WGS sequence"/>
</dbReference>
<evidence type="ECO:0000259" key="1">
    <source>
        <dbReference type="Pfam" id="PF08241"/>
    </source>
</evidence>
<reference evidence="2" key="1">
    <citation type="submission" date="2020-12" db="EMBL/GenBank/DDBJ databases">
        <title>Methylobrevis albus sp. nov., isolated from fresh water lack sediment.</title>
        <authorList>
            <person name="Zou Q."/>
        </authorList>
    </citation>
    <scope>NUCLEOTIDE SEQUENCE</scope>
    <source>
        <strain evidence="2">L22</strain>
    </source>
</reference>